<protein>
    <submittedName>
        <fullName evidence="3">Pistil-specific extensin-like protein</fullName>
    </submittedName>
</protein>
<name>A0A833QKW1_9POAL</name>
<gene>
    <name evidence="3" type="ORF">FCM35_KLT07071</name>
</gene>
<keyword evidence="4" id="KW-1185">Reference proteome</keyword>
<accession>A0A833QKW1</accession>
<dbReference type="EMBL" id="SWLB01000016">
    <property type="protein sequence ID" value="KAF3328465.1"/>
    <property type="molecule type" value="Genomic_DNA"/>
</dbReference>
<dbReference type="GO" id="GO:0071944">
    <property type="term" value="C:cell periphery"/>
    <property type="evidence" value="ECO:0007669"/>
    <property type="project" value="TreeGrafter"/>
</dbReference>
<dbReference type="OrthoDB" id="665669at2759"/>
<evidence type="ECO:0000313" key="3">
    <source>
        <dbReference type="EMBL" id="KAF3328465.1"/>
    </source>
</evidence>
<dbReference type="AlphaFoldDB" id="A0A833QKW1"/>
<evidence type="ECO:0000256" key="1">
    <source>
        <dbReference type="ARBA" id="ARBA00022729"/>
    </source>
</evidence>
<dbReference type="Pfam" id="PF01190">
    <property type="entry name" value="Pollen_Ole_e_1"/>
    <property type="match status" value="1"/>
</dbReference>
<feature type="signal peptide" evidence="2">
    <location>
        <begin position="1"/>
        <end position="24"/>
    </location>
</feature>
<evidence type="ECO:0000256" key="2">
    <source>
        <dbReference type="SAM" id="SignalP"/>
    </source>
</evidence>
<comment type="caution">
    <text evidence="3">The sequence shown here is derived from an EMBL/GenBank/DDBJ whole genome shotgun (WGS) entry which is preliminary data.</text>
</comment>
<reference evidence="3" key="1">
    <citation type="submission" date="2020-01" db="EMBL/GenBank/DDBJ databases">
        <title>Genome sequence of Kobresia littledalei, the first chromosome-level genome in the family Cyperaceae.</title>
        <authorList>
            <person name="Qu G."/>
        </authorList>
    </citation>
    <scope>NUCLEOTIDE SEQUENCE</scope>
    <source>
        <strain evidence="3">C.B.Clarke</strain>
        <tissue evidence="3">Leaf</tissue>
    </source>
</reference>
<keyword evidence="1 2" id="KW-0732">Signal</keyword>
<proteinExistence type="predicted"/>
<dbReference type="PANTHER" id="PTHR33470">
    <property type="entry name" value="OS01G0164075 PROTEIN"/>
    <property type="match status" value="1"/>
</dbReference>
<feature type="chain" id="PRO_5032765188" evidence="2">
    <location>
        <begin position="25"/>
        <end position="172"/>
    </location>
</feature>
<dbReference type="PANTHER" id="PTHR33470:SF22">
    <property type="entry name" value="POLLEN OLE E 1 ALLERGEN AND EXTENSIN FAMILY PROTEIN"/>
    <property type="match status" value="1"/>
</dbReference>
<dbReference type="Proteomes" id="UP000623129">
    <property type="component" value="Unassembled WGS sequence"/>
</dbReference>
<evidence type="ECO:0000313" key="4">
    <source>
        <dbReference type="Proteomes" id="UP000623129"/>
    </source>
</evidence>
<organism evidence="3 4">
    <name type="scientific">Carex littledalei</name>
    <dbReference type="NCBI Taxonomy" id="544730"/>
    <lineage>
        <taxon>Eukaryota</taxon>
        <taxon>Viridiplantae</taxon>
        <taxon>Streptophyta</taxon>
        <taxon>Embryophyta</taxon>
        <taxon>Tracheophyta</taxon>
        <taxon>Spermatophyta</taxon>
        <taxon>Magnoliopsida</taxon>
        <taxon>Liliopsida</taxon>
        <taxon>Poales</taxon>
        <taxon>Cyperaceae</taxon>
        <taxon>Cyperoideae</taxon>
        <taxon>Cariceae</taxon>
        <taxon>Carex</taxon>
        <taxon>Carex subgen. Euthyceras</taxon>
    </lineage>
</organism>
<sequence>MASLNSVLLGLFSILFLFSCPSHSKVTTTHPLKGGSTNYTSTAIIGFVFCKSCKFRGYNSNMDASPITGAIVRVTCYYSTRNPVSMAITTGKNGFFYLIWPNVVKFSPKKCRAYLGWSPFSFCKLPIYQNNSISAPIEFNGVRNVTRGLQAVYSAGVLLYGPTSNNTLCHVP</sequence>